<dbReference type="Proteomes" id="UP001190700">
    <property type="component" value="Unassembled WGS sequence"/>
</dbReference>
<organism evidence="1 2">
    <name type="scientific">Cymbomonas tetramitiformis</name>
    <dbReference type="NCBI Taxonomy" id="36881"/>
    <lineage>
        <taxon>Eukaryota</taxon>
        <taxon>Viridiplantae</taxon>
        <taxon>Chlorophyta</taxon>
        <taxon>Pyramimonadophyceae</taxon>
        <taxon>Pyramimonadales</taxon>
        <taxon>Pyramimonadaceae</taxon>
        <taxon>Cymbomonas</taxon>
    </lineage>
</organism>
<accession>A0AAE0GNU4</accession>
<name>A0AAE0GNU4_9CHLO</name>
<evidence type="ECO:0000313" key="2">
    <source>
        <dbReference type="Proteomes" id="UP001190700"/>
    </source>
</evidence>
<gene>
    <name evidence="1" type="ORF">CYMTET_10768</name>
</gene>
<keyword evidence="2" id="KW-1185">Reference proteome</keyword>
<evidence type="ECO:0000313" key="1">
    <source>
        <dbReference type="EMBL" id="KAK3281442.1"/>
    </source>
</evidence>
<reference evidence="1 2" key="1">
    <citation type="journal article" date="2015" name="Genome Biol. Evol.">
        <title>Comparative Genomics of a Bacterivorous Green Alga Reveals Evolutionary Causalities and Consequences of Phago-Mixotrophic Mode of Nutrition.</title>
        <authorList>
            <person name="Burns J.A."/>
            <person name="Paasch A."/>
            <person name="Narechania A."/>
            <person name="Kim E."/>
        </authorList>
    </citation>
    <scope>NUCLEOTIDE SEQUENCE [LARGE SCALE GENOMIC DNA]</scope>
    <source>
        <strain evidence="1 2">PLY_AMNH</strain>
    </source>
</reference>
<proteinExistence type="predicted"/>
<protein>
    <submittedName>
        <fullName evidence="1">Uncharacterized protein</fullName>
    </submittedName>
</protein>
<sequence>MRESVRVPVRVQVPVPVRVVHAGGGKDHTDIGGELGTEAFVPVHISKSQDETYSVEDNFSGGGKDHTDIGGELGTEAFVPVHISKYQDETYSVEDNFSGGERVVHVGGGKDHADIRGELGTEAYVPVHVREPHDETYFVENNFSVRVECRAVRVAPCECRDVLVRVGKLWSTAPVASVSRASAVSACVCEAVAVHVRVREWSTSAVRAPVCTLFQPASQCFGNIVVVARAR</sequence>
<dbReference type="AlphaFoldDB" id="A0AAE0GNU4"/>
<dbReference type="EMBL" id="LGRX02003837">
    <property type="protein sequence ID" value="KAK3281442.1"/>
    <property type="molecule type" value="Genomic_DNA"/>
</dbReference>
<comment type="caution">
    <text evidence="1">The sequence shown here is derived from an EMBL/GenBank/DDBJ whole genome shotgun (WGS) entry which is preliminary data.</text>
</comment>